<comment type="subcellular location">
    <subcellularLocation>
        <location evidence="1 14">Endoplasmic reticulum membrane</location>
        <topology evidence="1 14">Multi-pass membrane protein</topology>
    </subcellularLocation>
</comment>
<keyword evidence="13" id="KW-0012">Acyltransferase</keyword>
<feature type="coiled-coil region" evidence="15">
    <location>
        <begin position="6"/>
        <end position="47"/>
    </location>
</feature>
<comment type="pathway">
    <text evidence="3">Lipid metabolism.</text>
</comment>
<evidence type="ECO:0000256" key="11">
    <source>
        <dbReference type="ARBA" id="ARBA00023098"/>
    </source>
</evidence>
<feature type="transmembrane region" description="Helical" evidence="14">
    <location>
        <begin position="127"/>
        <end position="148"/>
    </location>
</feature>
<evidence type="ECO:0000256" key="4">
    <source>
        <dbReference type="ARBA" id="ARBA00005420"/>
    </source>
</evidence>
<dbReference type="PANTHER" id="PTHR12317">
    <property type="entry name" value="DIACYLGLYCEROL O-ACYLTRANSFERASE"/>
    <property type="match status" value="1"/>
</dbReference>
<evidence type="ECO:0000256" key="6">
    <source>
        <dbReference type="ARBA" id="ARBA00022679"/>
    </source>
</evidence>
<dbReference type="CDD" id="cd14686">
    <property type="entry name" value="bZIP"/>
    <property type="match status" value="1"/>
</dbReference>
<keyword evidence="9 14" id="KW-0256">Endoplasmic reticulum</keyword>
<keyword evidence="6 14" id="KW-0808">Transferase</keyword>
<dbReference type="GO" id="GO:0006071">
    <property type="term" value="P:glycerol metabolic process"/>
    <property type="evidence" value="ECO:0007669"/>
    <property type="project" value="UniProtKB-KW"/>
</dbReference>
<dbReference type="EMBL" id="HBFQ01063529">
    <property type="protein sequence ID" value="CAD8870617.1"/>
    <property type="molecule type" value="Transcribed_RNA"/>
</dbReference>
<evidence type="ECO:0000256" key="8">
    <source>
        <dbReference type="ARBA" id="ARBA00022798"/>
    </source>
</evidence>
<accession>A0A7S1B019</accession>
<dbReference type="AlphaFoldDB" id="A0A7S1B019"/>
<dbReference type="Pfam" id="PF03982">
    <property type="entry name" value="DAGAT"/>
    <property type="match status" value="1"/>
</dbReference>
<evidence type="ECO:0000256" key="14">
    <source>
        <dbReference type="RuleBase" id="RU367023"/>
    </source>
</evidence>
<keyword evidence="10 14" id="KW-1133">Transmembrane helix</keyword>
<dbReference type="CDD" id="cd07987">
    <property type="entry name" value="LPLAT_MGAT-like"/>
    <property type="match status" value="1"/>
</dbReference>
<keyword evidence="8" id="KW-0319">Glycerol metabolism</keyword>
<reference evidence="16" key="1">
    <citation type="submission" date="2021-01" db="EMBL/GenBank/DDBJ databases">
        <authorList>
            <person name="Corre E."/>
            <person name="Pelletier E."/>
            <person name="Niang G."/>
            <person name="Scheremetjew M."/>
            <person name="Finn R."/>
            <person name="Kale V."/>
            <person name="Holt S."/>
            <person name="Cochrane G."/>
            <person name="Meng A."/>
            <person name="Brown T."/>
            <person name="Cohen L."/>
        </authorList>
    </citation>
    <scope>NUCLEOTIDE SEQUENCE</scope>
</reference>
<feature type="transmembrane region" description="Helical" evidence="14">
    <location>
        <begin position="154"/>
        <end position="170"/>
    </location>
</feature>
<evidence type="ECO:0000256" key="12">
    <source>
        <dbReference type="ARBA" id="ARBA00023136"/>
    </source>
</evidence>
<dbReference type="PANTHER" id="PTHR12317:SF0">
    <property type="entry name" value="ACYLTRANSFERASE"/>
    <property type="match status" value="1"/>
</dbReference>
<keyword evidence="11" id="KW-0443">Lipid metabolism</keyword>
<evidence type="ECO:0000256" key="15">
    <source>
        <dbReference type="SAM" id="Coils"/>
    </source>
</evidence>
<dbReference type="EC" id="2.3.1.-" evidence="14"/>
<dbReference type="InterPro" id="IPR007130">
    <property type="entry name" value="DAGAT"/>
</dbReference>
<evidence type="ECO:0000256" key="9">
    <source>
        <dbReference type="ARBA" id="ARBA00022824"/>
    </source>
</evidence>
<evidence type="ECO:0000256" key="1">
    <source>
        <dbReference type="ARBA" id="ARBA00004477"/>
    </source>
</evidence>
<dbReference type="GO" id="GO:0005789">
    <property type="term" value="C:endoplasmic reticulum membrane"/>
    <property type="evidence" value="ECO:0007669"/>
    <property type="project" value="UniProtKB-SubCell"/>
</dbReference>
<evidence type="ECO:0000256" key="3">
    <source>
        <dbReference type="ARBA" id="ARBA00005189"/>
    </source>
</evidence>
<name>A0A7S1B019_NOCSC</name>
<evidence type="ECO:0000313" key="16">
    <source>
        <dbReference type="EMBL" id="CAD8870617.1"/>
    </source>
</evidence>
<dbReference type="GO" id="GO:0004144">
    <property type="term" value="F:diacylglycerol O-acyltransferase activity"/>
    <property type="evidence" value="ECO:0007669"/>
    <property type="project" value="TreeGrafter"/>
</dbReference>
<gene>
    <name evidence="16" type="ORF">NSCI0253_LOCUS44974</name>
</gene>
<keyword evidence="7 14" id="KW-0812">Transmembrane</keyword>
<evidence type="ECO:0000256" key="2">
    <source>
        <dbReference type="ARBA" id="ARBA00004771"/>
    </source>
</evidence>
<sequence length="449" mass="50957">MPKTSAKPDEARVQQLEKERDELQRELGQLRRQVQEQEAALAVERQLVVDILAEVKGGVSEVVSRCEATAARPRAQIQGFTDDLDDEPTNVTKVEDGDNLAELPSQLSSWPEYSVWRVPWRRRLQTVCTLFCTWTTPLLLSFCFVLWVIYVREVWAITFVVVYVGWMFMFDDETPRNGRPWWLIRAMRNLPVIWKACAGYYPLQLVKTADLDPSNNFMFCLHPHGFFSLSHAINFATNGTNFMGIFPGVKCLMLTLRSQFKIPFHREYLLNLGVLEVSREALQNTLTRGPGWSVALVPGGAQEALDAKPGTMKLTLLKRKGFVKIALRNGSSLVPVLAFGENELYAPLEGIQSSPLIRAWRWFFKKFYGLASPAVMGRGVFSKTHPDPFMLPFRKPVTTVVGAPLAVPRLPEPTGKDIDYWHTQYLESLRALWERSAPVYAPGVKLEIV</sequence>
<evidence type="ECO:0000256" key="10">
    <source>
        <dbReference type="ARBA" id="ARBA00022989"/>
    </source>
</evidence>
<dbReference type="GO" id="GO:0019432">
    <property type="term" value="P:triglyceride biosynthetic process"/>
    <property type="evidence" value="ECO:0007669"/>
    <property type="project" value="TreeGrafter"/>
</dbReference>
<protein>
    <recommendedName>
        <fullName evidence="14">Acyltransferase</fullName>
        <ecNumber evidence="14">2.3.1.-</ecNumber>
    </recommendedName>
</protein>
<comment type="similarity">
    <text evidence="4 14">Belongs to the diacylglycerol acyltransferase family.</text>
</comment>
<keyword evidence="5" id="KW-0444">Lipid biosynthesis</keyword>
<organism evidence="16">
    <name type="scientific">Noctiluca scintillans</name>
    <name type="common">Sea sparkle</name>
    <name type="synonym">Red tide dinoflagellate</name>
    <dbReference type="NCBI Taxonomy" id="2966"/>
    <lineage>
        <taxon>Eukaryota</taxon>
        <taxon>Sar</taxon>
        <taxon>Alveolata</taxon>
        <taxon>Dinophyceae</taxon>
        <taxon>Noctilucales</taxon>
        <taxon>Noctilucaceae</taxon>
        <taxon>Noctiluca</taxon>
    </lineage>
</organism>
<evidence type="ECO:0000256" key="13">
    <source>
        <dbReference type="ARBA" id="ARBA00023315"/>
    </source>
</evidence>
<proteinExistence type="inferred from homology"/>
<keyword evidence="12 14" id="KW-0472">Membrane</keyword>
<evidence type="ECO:0000256" key="5">
    <source>
        <dbReference type="ARBA" id="ARBA00022516"/>
    </source>
</evidence>
<comment type="pathway">
    <text evidence="2">Glycerolipid metabolism; triacylglycerol biosynthesis.</text>
</comment>
<evidence type="ECO:0000256" key="7">
    <source>
        <dbReference type="ARBA" id="ARBA00022692"/>
    </source>
</evidence>
<keyword evidence="15" id="KW-0175">Coiled coil</keyword>